<feature type="domain" description="Vid27 N-terminal" evidence="4">
    <location>
        <begin position="2"/>
        <end position="156"/>
    </location>
</feature>
<proteinExistence type="predicted"/>
<evidence type="ECO:0000313" key="6">
    <source>
        <dbReference type="Proteomes" id="UP000186136"/>
    </source>
</evidence>
<gene>
    <name evidence="5" type="ORF">PMKS-000128</name>
</gene>
<dbReference type="Pfam" id="PF17747">
    <property type="entry name" value="VID27_PH"/>
    <property type="match status" value="1"/>
</dbReference>
<evidence type="ECO:0000259" key="4">
    <source>
        <dbReference type="Pfam" id="PF17748"/>
    </source>
</evidence>
<feature type="domain" description="Vid27 PH-like" evidence="3">
    <location>
        <begin position="271"/>
        <end position="370"/>
    </location>
</feature>
<dbReference type="Gene3D" id="2.130.10.10">
    <property type="entry name" value="YVTN repeat-like/Quinoprotein amine dehydrogenase"/>
    <property type="match status" value="1"/>
</dbReference>
<feature type="compositionally biased region" description="Acidic residues" evidence="1">
    <location>
        <begin position="229"/>
        <end position="242"/>
    </location>
</feature>
<evidence type="ECO:0000259" key="2">
    <source>
        <dbReference type="Pfam" id="PF08553"/>
    </source>
</evidence>
<dbReference type="Pfam" id="PF08553">
    <property type="entry name" value="VID27"/>
    <property type="match status" value="1"/>
</dbReference>
<feature type="compositionally biased region" description="Acidic residues" evidence="1">
    <location>
        <begin position="198"/>
        <end position="213"/>
    </location>
</feature>
<dbReference type="InterPro" id="IPR015943">
    <property type="entry name" value="WD40/YVTN_repeat-like_dom_sf"/>
</dbReference>
<dbReference type="InterPro" id="IPR013863">
    <property type="entry name" value="VID27_C"/>
</dbReference>
<feature type="domain" description="Vacuolar import/degradation Vid27 C-terminal" evidence="2">
    <location>
        <begin position="456"/>
        <end position="807"/>
    </location>
</feature>
<dbReference type="GO" id="GO:0005737">
    <property type="term" value="C:cytoplasm"/>
    <property type="evidence" value="ECO:0007669"/>
    <property type="project" value="TreeGrafter"/>
</dbReference>
<dbReference type="PANTHER" id="PTHR31913:SF0">
    <property type="entry name" value="VACUOLAR IMPORT AND DEGRADATION PROTEIN 27"/>
    <property type="match status" value="1"/>
</dbReference>
<dbReference type="Pfam" id="PF17748">
    <property type="entry name" value="VID27_N"/>
    <property type="match status" value="1"/>
</dbReference>
<dbReference type="AlphaFoldDB" id="A0A1Q2YB67"/>
<evidence type="ECO:0000313" key="5">
    <source>
        <dbReference type="EMBL" id="GAV26673.1"/>
    </source>
</evidence>
<accession>A0A1Q2YB67</accession>
<sequence length="815" mass="93064">MIPSGQLYLVRSPSSPKSENECLYNDAILTIRETNHQFDYQLVVWKGNLSDSDSSSDDDNGDSDINDNFFENESNILKSFLIDSSLNLCLFERYSQKIISWRDMEGDLGDMFEYRITSTVPNDTIEQFMTAIYKCKYERKYQKSSANLSLKDVQEFIVDRNQIFDNCLNSANTPSISSNLNMNELLTPKRNIEDEVEFAEEGDSDDEEDDLEERVEQRNLSYDINANSYDEEEEDEEEEENNFVDASESPQTAISSTQKTNRIFVADYPCKVYSYSAEAQAFKSVSNQSMVLLYELSNWNYCFEVKDEKNNAIYAVSLINDQLDPTFKFEQFAFLFNMYTKTSATTWLLKFEDRTTYESFQATYMKLHWQNRNETTWPTKKEDEQYLIDSLDLMDIDEDLSQADEDTEDSDNEQPELEDIKRTSAFEFKGKKKYVDSDDSDDSDDEKEREFNKGSKNSGLVLGLSTDRAFISRANKVGIFKTTDSGIEFTAAIDKLSHSKNAKKELIPSKMMLMDSDRTMIVQDKNSMDSLHKVDLEYGKVVEDWKMEKDGKDVDVENFTTNRKFGDLTLDKTFLGVSSQSLFRVDPRMSKGFVSDDAIKTYKGKTNFKQVSTTGGGYIAVASKNGEIRLYDQLGKNAKTLLPALGDEITGLDISANGRWLLATCASYILLIDVQIKDGKFEGKLGFERSFSVQDKPMPRRLNLKPEHMAYVKQNYGLQTSFSVAAFNETSEGGSPTYIVSSIGPFAVTWNFLKVISNLRDCYKIRMYQENVVIGEFVNQNNNHMVLALPDNVALASTSSFRKPSDEFSVVKTAF</sequence>
<dbReference type="InterPro" id="IPR036322">
    <property type="entry name" value="WD40_repeat_dom_sf"/>
</dbReference>
<name>A0A1Q2YB67_9ASCO</name>
<dbReference type="GO" id="GO:0005634">
    <property type="term" value="C:nucleus"/>
    <property type="evidence" value="ECO:0007669"/>
    <property type="project" value="TreeGrafter"/>
</dbReference>
<keyword evidence="6" id="KW-1185">Reference proteome</keyword>
<feature type="compositionally biased region" description="Polar residues" evidence="1">
    <location>
        <begin position="218"/>
        <end position="228"/>
    </location>
</feature>
<dbReference type="OrthoDB" id="10251113at2759"/>
<reference evidence="5 6" key="1">
    <citation type="submission" date="2016-08" db="EMBL/GenBank/DDBJ databases">
        <title>Whole genome shotgun sequence of Pichia membranifaciens KS47-1.</title>
        <authorList>
            <person name="Konishi M."/>
            <person name="Ishida M."/>
            <person name="Arakawa T."/>
            <person name="Kato Y."/>
            <person name="Horiuchi J."/>
        </authorList>
    </citation>
    <scope>NUCLEOTIDE SEQUENCE [LARGE SCALE GENOMIC DNA]</scope>
    <source>
        <strain evidence="5 6">KS47-1</strain>
    </source>
</reference>
<evidence type="ECO:0000259" key="3">
    <source>
        <dbReference type="Pfam" id="PF17747"/>
    </source>
</evidence>
<dbReference type="InterPro" id="IPR040768">
    <property type="entry name" value="Vid27_PH"/>
</dbReference>
<organism evidence="5 6">
    <name type="scientific">Pichia membranifaciens</name>
    <dbReference type="NCBI Taxonomy" id="4926"/>
    <lineage>
        <taxon>Eukaryota</taxon>
        <taxon>Fungi</taxon>
        <taxon>Dikarya</taxon>
        <taxon>Ascomycota</taxon>
        <taxon>Saccharomycotina</taxon>
        <taxon>Pichiomycetes</taxon>
        <taxon>Pichiales</taxon>
        <taxon>Pichiaceae</taxon>
        <taxon>Pichia</taxon>
    </lineage>
</organism>
<evidence type="ECO:0000256" key="1">
    <source>
        <dbReference type="SAM" id="MobiDB-lite"/>
    </source>
</evidence>
<dbReference type="SUPFAM" id="SSF50978">
    <property type="entry name" value="WD40 repeat-like"/>
    <property type="match status" value="1"/>
</dbReference>
<dbReference type="PANTHER" id="PTHR31913">
    <property type="entry name" value="VACUOLAR IMPORT AND DEGRADATION PROTEIN 27"/>
    <property type="match status" value="1"/>
</dbReference>
<evidence type="ECO:0008006" key="7">
    <source>
        <dbReference type="Google" id="ProtNLM"/>
    </source>
</evidence>
<feature type="compositionally biased region" description="Acidic residues" evidence="1">
    <location>
        <begin position="402"/>
        <end position="417"/>
    </location>
</feature>
<comment type="caution">
    <text evidence="5">The sequence shown here is derived from an EMBL/GenBank/DDBJ whole genome shotgun (WGS) entry which is preliminary data.</text>
</comment>
<dbReference type="InterPro" id="IPR040458">
    <property type="entry name" value="Vid27"/>
</dbReference>
<dbReference type="EMBL" id="BDGI01000001">
    <property type="protein sequence ID" value="GAV26673.1"/>
    <property type="molecule type" value="Genomic_DNA"/>
</dbReference>
<feature type="region of interest" description="Disordered" evidence="1">
    <location>
        <begin position="434"/>
        <end position="456"/>
    </location>
</feature>
<dbReference type="Proteomes" id="UP000186136">
    <property type="component" value="Unassembled WGS sequence"/>
</dbReference>
<protein>
    <recommendedName>
        <fullName evidence="7">Vacuolar import/degradation Vid27 C-terminal domain-containing protein</fullName>
    </recommendedName>
</protein>
<feature type="region of interest" description="Disordered" evidence="1">
    <location>
        <begin position="402"/>
        <end position="422"/>
    </location>
</feature>
<feature type="region of interest" description="Disordered" evidence="1">
    <location>
        <begin position="198"/>
        <end position="255"/>
    </location>
</feature>
<dbReference type="InterPro" id="IPR040979">
    <property type="entry name" value="Vid27_N"/>
</dbReference>